<proteinExistence type="predicted"/>
<evidence type="ECO:0008006" key="3">
    <source>
        <dbReference type="Google" id="ProtNLM"/>
    </source>
</evidence>
<dbReference type="RefSeq" id="WP_191841417.1">
    <property type="nucleotide sequence ID" value="NZ_BAAALB010000019.1"/>
</dbReference>
<dbReference type="EMBL" id="BONG01000072">
    <property type="protein sequence ID" value="GIF93774.1"/>
    <property type="molecule type" value="Genomic_DNA"/>
</dbReference>
<reference evidence="1 2" key="1">
    <citation type="submission" date="2021-01" db="EMBL/GenBank/DDBJ databases">
        <title>Whole genome shotgun sequence of Catellatospora chokoriensis NBRC 107358.</title>
        <authorList>
            <person name="Komaki H."/>
            <person name="Tamura T."/>
        </authorList>
    </citation>
    <scope>NUCLEOTIDE SEQUENCE [LARGE SCALE GENOMIC DNA]</scope>
    <source>
        <strain evidence="1 2">NBRC 107358</strain>
    </source>
</reference>
<gene>
    <name evidence="1" type="ORF">Cch02nite_72180</name>
</gene>
<accession>A0A8J3KEU8</accession>
<evidence type="ECO:0000313" key="2">
    <source>
        <dbReference type="Proteomes" id="UP000619293"/>
    </source>
</evidence>
<dbReference type="AlphaFoldDB" id="A0A8J3KEU8"/>
<dbReference type="Proteomes" id="UP000619293">
    <property type="component" value="Unassembled WGS sequence"/>
</dbReference>
<evidence type="ECO:0000313" key="1">
    <source>
        <dbReference type="EMBL" id="GIF93774.1"/>
    </source>
</evidence>
<sequence>MLDGRRPPAGQLPRPATAHTLLTASWHILDRQTTYHDLGADHFLNHVDPDRRRRRAIAQLEHLGYTVTINPATA</sequence>
<comment type="caution">
    <text evidence="1">The sequence shown here is derived from an EMBL/GenBank/DDBJ whole genome shotgun (WGS) entry which is preliminary data.</text>
</comment>
<keyword evidence="2" id="KW-1185">Reference proteome</keyword>
<organism evidence="1 2">
    <name type="scientific">Catellatospora chokoriensis</name>
    <dbReference type="NCBI Taxonomy" id="310353"/>
    <lineage>
        <taxon>Bacteria</taxon>
        <taxon>Bacillati</taxon>
        <taxon>Actinomycetota</taxon>
        <taxon>Actinomycetes</taxon>
        <taxon>Micromonosporales</taxon>
        <taxon>Micromonosporaceae</taxon>
        <taxon>Catellatospora</taxon>
    </lineage>
</organism>
<name>A0A8J3KEU8_9ACTN</name>
<protein>
    <recommendedName>
        <fullName evidence="3">Transposase</fullName>
    </recommendedName>
</protein>